<name>A5UFI2_HAEIG</name>
<dbReference type="GO" id="GO:0051539">
    <property type="term" value="F:4 iron, 4 sulfur cluster binding"/>
    <property type="evidence" value="ECO:0007669"/>
    <property type="project" value="UniProtKB-KW"/>
</dbReference>
<keyword evidence="7" id="KW-0004">4Fe-4S</keyword>
<evidence type="ECO:0000256" key="4">
    <source>
        <dbReference type="ARBA" id="ARBA00010747"/>
    </source>
</evidence>
<keyword evidence="8" id="KW-0349">Heme</keyword>
<evidence type="ECO:0000256" key="15">
    <source>
        <dbReference type="ARBA" id="ARBA00023014"/>
    </source>
</evidence>
<dbReference type="AlphaFoldDB" id="A5UFI2"/>
<dbReference type="GO" id="GO:0008863">
    <property type="term" value="F:formate dehydrogenase (NAD+) activity"/>
    <property type="evidence" value="ECO:0007669"/>
    <property type="project" value="InterPro"/>
</dbReference>
<feature type="domain" description="4Fe-4S ferredoxin-type" evidence="18">
    <location>
        <begin position="97"/>
        <end position="129"/>
    </location>
</feature>
<dbReference type="InterPro" id="IPR006471">
    <property type="entry name" value="Formate_DH_gsu"/>
</dbReference>
<comment type="similarity">
    <text evidence="4">Belongs to the formate dehydrogenase gamma subunit family.</text>
</comment>
<evidence type="ECO:0000256" key="16">
    <source>
        <dbReference type="ARBA" id="ARBA00023136"/>
    </source>
</evidence>
<dbReference type="GO" id="GO:0009055">
    <property type="term" value="F:electron transfer activity"/>
    <property type="evidence" value="ECO:0007669"/>
    <property type="project" value="InterPro"/>
</dbReference>
<evidence type="ECO:0000256" key="10">
    <source>
        <dbReference type="ARBA" id="ARBA00022723"/>
    </source>
</evidence>
<comment type="cofactor">
    <cofactor evidence="2">
        <name>heme</name>
        <dbReference type="ChEBI" id="CHEBI:30413"/>
    </cofactor>
</comment>
<keyword evidence="10" id="KW-0479">Metal-binding</keyword>
<evidence type="ECO:0000256" key="7">
    <source>
        <dbReference type="ARBA" id="ARBA00022485"/>
    </source>
</evidence>
<dbReference type="NCBIfam" id="TIGR01583">
    <property type="entry name" value="formate-DH-gamm"/>
    <property type="match status" value="1"/>
</dbReference>
<protein>
    <submittedName>
        <fullName evidence="19">Formate dehydrogenase accessory protein</fullName>
    </submittedName>
</protein>
<dbReference type="Gene3D" id="1.20.950.20">
    <property type="entry name" value="Transmembrane di-heme cytochromes, Chain C"/>
    <property type="match status" value="1"/>
</dbReference>
<organism evidence="19 20">
    <name type="scientific">Haemophilus influenzae (strain PittGG)</name>
    <dbReference type="NCBI Taxonomy" id="374931"/>
    <lineage>
        <taxon>Bacteria</taxon>
        <taxon>Pseudomonadati</taxon>
        <taxon>Pseudomonadota</taxon>
        <taxon>Gammaproteobacteria</taxon>
        <taxon>Pasteurellales</taxon>
        <taxon>Pasteurellaceae</taxon>
        <taxon>Haemophilus</taxon>
    </lineage>
</organism>
<keyword evidence="6" id="KW-1003">Cell membrane</keyword>
<keyword evidence="5" id="KW-0813">Transport</keyword>
<dbReference type="InterPro" id="IPR006470">
    <property type="entry name" value="Formate_DH_bsu_Proteobacteria"/>
</dbReference>
<keyword evidence="12" id="KW-0249">Electron transport</keyword>
<dbReference type="PANTHER" id="PTHR43545">
    <property type="entry name" value="FORMATE DEHYDROGENASE, NITRATE-INDUCIBLE, IRON-SULFUR SUBUNIT"/>
    <property type="match status" value="1"/>
</dbReference>
<feature type="domain" description="4Fe-4S ferredoxin-type" evidence="18">
    <location>
        <begin position="35"/>
        <end position="65"/>
    </location>
</feature>
<dbReference type="GO" id="GO:0015944">
    <property type="term" value="P:formate oxidation"/>
    <property type="evidence" value="ECO:0007669"/>
    <property type="project" value="InterPro"/>
</dbReference>
<dbReference type="InterPro" id="IPR017896">
    <property type="entry name" value="4Fe4S_Fe-S-bd"/>
</dbReference>
<dbReference type="Gene3D" id="3.30.70.20">
    <property type="match status" value="2"/>
</dbReference>
<sequence length="548" mass="61549">MAGTAQGVQTQDVIKISATSGLTPAPQARDHKVEVAKLIDVSTCIGCKACQVGCSEWNDIRSDINAQCVGVYDNPVDLDAKAWTVMRFNEVEENDRLEWLIRKDGCMHCTEPGCLKACPAPGAIIQYANGIVDFQSDKCIGCGYCIAGCPFNIPRMNPEDNRVYKCTLCVDRVSVGQEPACVKTCPTGAIRFGSKEEMKIYAEQRVADLKSRGYENAGLYDPPGVGGTHVMYVLHHADKPELYNGLPKDPQIDLSITLWKDVLKPVAAVAMGGLALAEVAHYLTVGPNVEEDVEDHHHEFEENKPSKGKIMSKIEISNDTRVIRHRTPARISHWMLVICFFMTMFTGVAFFFPDFAWLTEILGTPQIARAIHPFTGILMFFAFIYLALLYWDHNIPEKNDIRWAKGVIEVLKGNEHAVADNGKYNLGQKMLFWTLNLAMVTLLVTGIIMWRQYFSHYFSIPVLRIAILLHSASAFMLFTGILVHIYMAFWVKGSIRGIVEGWVTVRWAKKHHPRWYREEVLSKLEEDLLNEQSGKVGKTKVLFKGFGK</sequence>
<dbReference type="Gene3D" id="1.20.5.480">
    <property type="entry name" value="Single helix bin"/>
    <property type="match status" value="1"/>
</dbReference>
<evidence type="ECO:0000256" key="2">
    <source>
        <dbReference type="ARBA" id="ARBA00001971"/>
    </source>
</evidence>
<dbReference type="InterPro" id="IPR051555">
    <property type="entry name" value="FDH_Electron_Transfer_Unit"/>
</dbReference>
<dbReference type="PROSITE" id="PS00198">
    <property type="entry name" value="4FE4S_FER_1"/>
    <property type="match status" value="1"/>
</dbReference>
<evidence type="ECO:0000313" key="19">
    <source>
        <dbReference type="EMBL" id="ABQ99537.1"/>
    </source>
</evidence>
<evidence type="ECO:0000256" key="8">
    <source>
        <dbReference type="ARBA" id="ARBA00022617"/>
    </source>
</evidence>
<dbReference type="EMBL" id="CP000672">
    <property type="protein sequence ID" value="ABQ99537.1"/>
    <property type="molecule type" value="Genomic_DNA"/>
</dbReference>
<dbReference type="GO" id="GO:0005886">
    <property type="term" value="C:plasma membrane"/>
    <property type="evidence" value="ECO:0007669"/>
    <property type="project" value="UniProtKB-SubCell"/>
</dbReference>
<gene>
    <name evidence="19" type="ordered locus">CGSHiGG_02500</name>
</gene>
<dbReference type="SUPFAM" id="SSF81342">
    <property type="entry name" value="Transmembrane di-heme cytochromes"/>
    <property type="match status" value="1"/>
</dbReference>
<keyword evidence="15" id="KW-0411">Iron-sulfur</keyword>
<dbReference type="CDD" id="cd10558">
    <property type="entry name" value="FDH-N"/>
    <property type="match status" value="1"/>
</dbReference>
<dbReference type="GO" id="GO:0046872">
    <property type="term" value="F:metal ion binding"/>
    <property type="evidence" value="ECO:0007669"/>
    <property type="project" value="UniProtKB-KW"/>
</dbReference>
<keyword evidence="9 17" id="KW-0812">Transmembrane</keyword>
<dbReference type="HOGENOM" id="CLU_496747_0_0_6"/>
<keyword evidence="16 17" id="KW-0472">Membrane</keyword>
<keyword evidence="14" id="KW-0408">Iron</keyword>
<reference evidence="19 20" key="1">
    <citation type="journal article" date="2007" name="Genome Biol.">
        <title>Characterization and modeling of the Haemophilus influenzae core and supragenomes based on the complete genomic sequences of Rd and 12 clinical nontypeable strains.</title>
        <authorList>
            <person name="Hogg J.S."/>
            <person name="Hu F.Z."/>
            <person name="Janto B."/>
            <person name="Boissy R."/>
            <person name="Hayes J."/>
            <person name="Keefe R."/>
            <person name="Post J.C."/>
            <person name="Ehrlich G.D."/>
        </authorList>
    </citation>
    <scope>NUCLEOTIDE SEQUENCE [LARGE SCALE GENOMIC DNA]</scope>
    <source>
        <strain evidence="19 20">PittGG</strain>
    </source>
</reference>
<evidence type="ECO:0000256" key="5">
    <source>
        <dbReference type="ARBA" id="ARBA00022448"/>
    </source>
</evidence>
<evidence type="ECO:0000256" key="6">
    <source>
        <dbReference type="ARBA" id="ARBA00022475"/>
    </source>
</evidence>
<dbReference type="KEGG" id="hiq:CGSHiGG_02500"/>
<dbReference type="Pfam" id="PF01292">
    <property type="entry name" value="Ni_hydr_CYTB"/>
    <property type="match status" value="1"/>
</dbReference>
<evidence type="ECO:0000256" key="12">
    <source>
        <dbReference type="ARBA" id="ARBA00022982"/>
    </source>
</evidence>
<dbReference type="Pfam" id="PF09163">
    <property type="entry name" value="Form-deh_trans"/>
    <property type="match status" value="1"/>
</dbReference>
<dbReference type="InterPro" id="IPR038384">
    <property type="entry name" value="Formate_DH_C_sf"/>
</dbReference>
<evidence type="ECO:0000259" key="18">
    <source>
        <dbReference type="PROSITE" id="PS51379"/>
    </source>
</evidence>
<proteinExistence type="inferred from homology"/>
<keyword evidence="11" id="KW-0677">Repeat</keyword>
<keyword evidence="13 17" id="KW-1133">Transmembrane helix</keyword>
<accession>A5UFI2</accession>
<dbReference type="PANTHER" id="PTHR43545:SF6">
    <property type="entry name" value="FORMATE DEHYDROGENASE, NITRATE-INDUCIBLE, IRON-SULFUR SUBUNIT"/>
    <property type="match status" value="1"/>
</dbReference>
<dbReference type="FunFam" id="1.20.950.20:FF:000002">
    <property type="entry name" value="Formate dehydrogenase cytochrome b556 subunit"/>
    <property type="match status" value="1"/>
</dbReference>
<feature type="domain" description="4Fe-4S ferredoxin-type" evidence="18">
    <location>
        <begin position="130"/>
        <end position="159"/>
    </location>
</feature>
<evidence type="ECO:0000256" key="14">
    <source>
        <dbReference type="ARBA" id="ARBA00023004"/>
    </source>
</evidence>
<feature type="transmembrane region" description="Helical" evidence="17">
    <location>
        <begin position="462"/>
        <end position="486"/>
    </location>
</feature>
<dbReference type="Pfam" id="PF13247">
    <property type="entry name" value="Fer4_11"/>
    <property type="match status" value="1"/>
</dbReference>
<comment type="cofactor">
    <cofactor evidence="1">
        <name>[4Fe-4S] cluster</name>
        <dbReference type="ChEBI" id="CHEBI:49883"/>
    </cofactor>
</comment>
<evidence type="ECO:0000256" key="9">
    <source>
        <dbReference type="ARBA" id="ARBA00022692"/>
    </source>
</evidence>
<dbReference type="InterPro" id="IPR017900">
    <property type="entry name" value="4Fe4S_Fe_S_CS"/>
</dbReference>
<dbReference type="GO" id="GO:0022904">
    <property type="term" value="P:respiratory electron transport chain"/>
    <property type="evidence" value="ECO:0007669"/>
    <property type="project" value="InterPro"/>
</dbReference>
<feature type="transmembrane region" description="Helical" evidence="17">
    <location>
        <begin position="334"/>
        <end position="358"/>
    </location>
</feature>
<evidence type="ECO:0000313" key="20">
    <source>
        <dbReference type="Proteomes" id="UP000001990"/>
    </source>
</evidence>
<evidence type="ECO:0000256" key="3">
    <source>
        <dbReference type="ARBA" id="ARBA00004651"/>
    </source>
</evidence>
<dbReference type="InterPro" id="IPR016174">
    <property type="entry name" value="Di-haem_cyt_TM"/>
</dbReference>
<evidence type="ECO:0000256" key="13">
    <source>
        <dbReference type="ARBA" id="ARBA00022989"/>
    </source>
</evidence>
<evidence type="ECO:0000256" key="11">
    <source>
        <dbReference type="ARBA" id="ARBA00022737"/>
    </source>
</evidence>
<dbReference type="PROSITE" id="PS51379">
    <property type="entry name" value="4FE4S_FER_2"/>
    <property type="match status" value="3"/>
</dbReference>
<evidence type="ECO:0000256" key="17">
    <source>
        <dbReference type="SAM" id="Phobius"/>
    </source>
</evidence>
<dbReference type="GO" id="GO:0009326">
    <property type="term" value="C:formate dehydrogenase complex"/>
    <property type="evidence" value="ECO:0007669"/>
    <property type="project" value="InterPro"/>
</dbReference>
<dbReference type="SUPFAM" id="SSF54862">
    <property type="entry name" value="4Fe-4S ferredoxins"/>
    <property type="match status" value="1"/>
</dbReference>
<dbReference type="InterPro" id="IPR015246">
    <property type="entry name" value="Formate_DH_TM"/>
</dbReference>
<dbReference type="Proteomes" id="UP000001990">
    <property type="component" value="Chromosome"/>
</dbReference>
<dbReference type="NCBIfam" id="TIGR01582">
    <property type="entry name" value="FDH-beta"/>
    <property type="match status" value="1"/>
</dbReference>
<dbReference type="InterPro" id="IPR011577">
    <property type="entry name" value="Cyt_b561_bac/Ni-Hgenase"/>
</dbReference>
<feature type="transmembrane region" description="Helical" evidence="17">
    <location>
        <begin position="370"/>
        <end position="391"/>
    </location>
</feature>
<comment type="subcellular location">
    <subcellularLocation>
        <location evidence="3">Cell membrane</location>
        <topology evidence="3">Multi-pass membrane protein</topology>
    </subcellularLocation>
</comment>
<evidence type="ECO:0000256" key="1">
    <source>
        <dbReference type="ARBA" id="ARBA00001966"/>
    </source>
</evidence>
<feature type="transmembrane region" description="Helical" evidence="17">
    <location>
        <begin position="430"/>
        <end position="450"/>
    </location>
</feature>